<name>A0A238W3M9_9FLAO</name>
<dbReference type="Proteomes" id="UP000198379">
    <property type="component" value="Unassembled WGS sequence"/>
</dbReference>
<sequence>MKTIKITQIFTMLVAVALLVACVQDDDFSVPELDNEVTGIDGQLVALSSIAGLVAQEGGPITFETPGQYVEGYVISSDEAGNFFEEFIIQDSPENPTTAIRVLIDVNPLFTTYEFGRKVFIRLDRLTAGESNGVLTMSLLGVNNEAVKIPATLQDEIIVRSSEVAEIVPVEVSISDFSEDLENIYIRLVDMQFIKEEVVDQSLTYAAEELDQFDGERTLFSCATGQTAIFSTSTFADFKALSLPAGRGTIDGILTRNFFGDTFNVVVNDPSSIDFSQEDRCDPVEIDCGVASSAGATVLFEDFFETQSTNQPISGNGWTNFQQEGTETWEAFSSTGQNASLGISARVGSFMSGDASTIAWLVTPQLDLDAQDGETLQFMTSNSFSDGSTLELLFSSDWDGVPENIPSATWDAIPAGIIVDDADFFGDWIDSGIVDLSCIEGSGYIAFRYIGSGTGDFDGTYELDEIQINAQ</sequence>
<proteinExistence type="predicted"/>
<dbReference type="EMBL" id="FZNY01000001">
    <property type="protein sequence ID" value="SNR40319.1"/>
    <property type="molecule type" value="Genomic_DNA"/>
</dbReference>
<protein>
    <recommendedName>
        <fullName evidence="2">DUF5689 domain-containing protein</fullName>
    </recommendedName>
</protein>
<keyword evidence="4" id="KW-1185">Reference proteome</keyword>
<organism evidence="3 4">
    <name type="scientific">Dokdonia pacifica</name>
    <dbReference type="NCBI Taxonomy" id="1627892"/>
    <lineage>
        <taxon>Bacteria</taxon>
        <taxon>Pseudomonadati</taxon>
        <taxon>Bacteroidota</taxon>
        <taxon>Flavobacteriia</taxon>
        <taxon>Flavobacteriales</taxon>
        <taxon>Flavobacteriaceae</taxon>
        <taxon>Dokdonia</taxon>
    </lineage>
</organism>
<evidence type="ECO:0000313" key="3">
    <source>
        <dbReference type="EMBL" id="SNR40319.1"/>
    </source>
</evidence>
<dbReference type="PROSITE" id="PS51257">
    <property type="entry name" value="PROKAR_LIPOPROTEIN"/>
    <property type="match status" value="1"/>
</dbReference>
<feature type="chain" id="PRO_5012353527" description="DUF5689 domain-containing protein" evidence="1">
    <location>
        <begin position="18"/>
        <end position="471"/>
    </location>
</feature>
<feature type="domain" description="DUF5689" evidence="2">
    <location>
        <begin position="64"/>
        <end position="270"/>
    </location>
</feature>
<reference evidence="3 4" key="1">
    <citation type="submission" date="2017-06" db="EMBL/GenBank/DDBJ databases">
        <authorList>
            <person name="Kim H.J."/>
            <person name="Triplett B.A."/>
        </authorList>
    </citation>
    <scope>NUCLEOTIDE SEQUENCE [LARGE SCALE GENOMIC DNA]</scope>
    <source>
        <strain evidence="3 4">DSM 25597</strain>
    </source>
</reference>
<dbReference type="Gene3D" id="2.60.120.200">
    <property type="match status" value="1"/>
</dbReference>
<dbReference type="AlphaFoldDB" id="A0A238W3M9"/>
<dbReference type="Pfam" id="PF18942">
    <property type="entry name" value="DUF5689"/>
    <property type="match status" value="1"/>
</dbReference>
<evidence type="ECO:0000313" key="4">
    <source>
        <dbReference type="Proteomes" id="UP000198379"/>
    </source>
</evidence>
<dbReference type="NCBIfam" id="NF038128">
    <property type="entry name" value="choice_anch_J"/>
    <property type="match status" value="1"/>
</dbReference>
<evidence type="ECO:0000259" key="2">
    <source>
        <dbReference type="Pfam" id="PF18942"/>
    </source>
</evidence>
<dbReference type="InterPro" id="IPR043744">
    <property type="entry name" value="DUF5689"/>
</dbReference>
<gene>
    <name evidence="3" type="ORF">SAMN06265376_101596</name>
</gene>
<dbReference type="RefSeq" id="WP_089369926.1">
    <property type="nucleotide sequence ID" value="NZ_BMEP01000002.1"/>
</dbReference>
<accession>A0A238W3M9</accession>
<keyword evidence="1" id="KW-0732">Signal</keyword>
<dbReference type="OrthoDB" id="1492759at2"/>
<feature type="signal peptide" evidence="1">
    <location>
        <begin position="1"/>
        <end position="17"/>
    </location>
</feature>
<evidence type="ECO:0000256" key="1">
    <source>
        <dbReference type="SAM" id="SignalP"/>
    </source>
</evidence>